<keyword evidence="2" id="KW-0479">Metal-binding</keyword>
<evidence type="ECO:0000313" key="6">
    <source>
        <dbReference type="EMBL" id="CUH91705.1"/>
    </source>
</evidence>
<dbReference type="PANTHER" id="PTHR43498">
    <property type="entry name" value="FERREDOXIN:COB-COM HETERODISULFIDE REDUCTASE SUBUNIT A"/>
    <property type="match status" value="1"/>
</dbReference>
<reference evidence="7" key="1">
    <citation type="submission" date="2015-09" db="EMBL/GenBank/DDBJ databases">
        <authorList>
            <person name="Wibberg D."/>
        </authorList>
    </citation>
    <scope>NUCLEOTIDE SEQUENCE [LARGE SCALE GENOMIC DNA]</scope>
    <source>
        <strain evidence="7">SD1D</strain>
    </source>
</reference>
<dbReference type="InterPro" id="IPR036188">
    <property type="entry name" value="FAD/NAD-bd_sf"/>
</dbReference>
<protein>
    <recommendedName>
        <fullName evidence="8">FAD-dependent oxidoreductase</fullName>
    </recommendedName>
</protein>
<dbReference type="GO" id="GO:0016491">
    <property type="term" value="F:oxidoreductase activity"/>
    <property type="evidence" value="ECO:0007669"/>
    <property type="project" value="UniProtKB-KW"/>
</dbReference>
<dbReference type="AlphaFoldDB" id="A0A0K8J2M2"/>
<proteinExistence type="predicted"/>
<gene>
    <name evidence="6" type="ORF">SD1D_0151</name>
</gene>
<dbReference type="SUPFAM" id="SSF51905">
    <property type="entry name" value="FAD/NAD(P)-binding domain"/>
    <property type="match status" value="1"/>
</dbReference>
<evidence type="ECO:0000256" key="5">
    <source>
        <dbReference type="ARBA" id="ARBA00023014"/>
    </source>
</evidence>
<dbReference type="InterPro" id="IPR039650">
    <property type="entry name" value="HdrA-like"/>
</dbReference>
<dbReference type="PANTHER" id="PTHR43498:SF1">
    <property type="entry name" value="COB--COM HETERODISULFIDE REDUCTASE IRON-SULFUR SUBUNIT A"/>
    <property type="match status" value="1"/>
</dbReference>
<dbReference type="GO" id="GO:0046872">
    <property type="term" value="F:metal ion binding"/>
    <property type="evidence" value="ECO:0007669"/>
    <property type="project" value="UniProtKB-KW"/>
</dbReference>
<dbReference type="Pfam" id="PF12831">
    <property type="entry name" value="FAD_oxidored"/>
    <property type="match status" value="1"/>
</dbReference>
<dbReference type="OrthoDB" id="9759982at2"/>
<keyword evidence="4" id="KW-0408">Iron</keyword>
<keyword evidence="3" id="KW-0560">Oxidoreductase</keyword>
<evidence type="ECO:0000256" key="4">
    <source>
        <dbReference type="ARBA" id="ARBA00023004"/>
    </source>
</evidence>
<keyword evidence="1" id="KW-0004">4Fe-4S</keyword>
<accession>A0A0K8J2M2</accession>
<evidence type="ECO:0000256" key="2">
    <source>
        <dbReference type="ARBA" id="ARBA00022723"/>
    </source>
</evidence>
<dbReference type="Proteomes" id="UP000196053">
    <property type="component" value="Chromosome I"/>
</dbReference>
<dbReference type="EMBL" id="LN879430">
    <property type="protein sequence ID" value="CUH91705.1"/>
    <property type="molecule type" value="Genomic_DNA"/>
</dbReference>
<organism evidence="6 7">
    <name type="scientific">Herbinix luporum</name>
    <dbReference type="NCBI Taxonomy" id="1679721"/>
    <lineage>
        <taxon>Bacteria</taxon>
        <taxon>Bacillati</taxon>
        <taxon>Bacillota</taxon>
        <taxon>Clostridia</taxon>
        <taxon>Lachnospirales</taxon>
        <taxon>Lachnospiraceae</taxon>
        <taxon>Herbinix</taxon>
    </lineage>
</organism>
<dbReference type="Gene3D" id="3.50.50.60">
    <property type="entry name" value="FAD/NAD(P)-binding domain"/>
    <property type="match status" value="1"/>
</dbReference>
<dbReference type="KEGG" id="hsd:SD1D_0151"/>
<name>A0A0K8J2M2_9FIRM</name>
<evidence type="ECO:0000256" key="1">
    <source>
        <dbReference type="ARBA" id="ARBA00022485"/>
    </source>
</evidence>
<evidence type="ECO:0000256" key="3">
    <source>
        <dbReference type="ARBA" id="ARBA00023002"/>
    </source>
</evidence>
<dbReference type="GO" id="GO:0051539">
    <property type="term" value="F:4 iron, 4 sulfur cluster binding"/>
    <property type="evidence" value="ECO:0007669"/>
    <property type="project" value="UniProtKB-KW"/>
</dbReference>
<keyword evidence="7" id="KW-1185">Reference proteome</keyword>
<evidence type="ECO:0008006" key="8">
    <source>
        <dbReference type="Google" id="ProtNLM"/>
    </source>
</evidence>
<dbReference type="PRINTS" id="PR00419">
    <property type="entry name" value="ADXRDTASE"/>
</dbReference>
<evidence type="ECO:0000313" key="7">
    <source>
        <dbReference type="Proteomes" id="UP000196053"/>
    </source>
</evidence>
<keyword evidence="5" id="KW-0411">Iron-sulfur</keyword>
<sequence length="455" mass="49836">MIQKNYSYDVAVIGGGPSGLAAALAAARHGSKVVIIERNDYLGGNAVTGLPFLGFLDKHGRQVTGGIAQEMIDTLSEMGMSPGHNRCPLHNSVTIFHPDMFKIVAMEKCEQEGIHVLLHCELVDVTVTDKRITNVTVMGKGIRINIEANVFIDGTGDGDLAYLAGCSYEKGQEDSGVMQPPTLMFSLNGFDEEKFFKYLDEHPEDLQPAESMQVSQGYDTTYFRSHKSYVFLGLRNLLSRLRAEGKNPLTRDTLIYINSVNPGQIYVNTTRIHNFDGTDPEEITRGTKESMKQIMQIIKLLNEEVPGFENCYISSIIPTLGVRETRRFLGKKRLTKDDVENLRIPADTIALGSYKVDIHSGLNDTTILTDLEGPYGIPLGCLISSEVDSLLFSGRHISMDAYALGSVRVMPTCMAIGEAAGVCAALAVKRGISPAQVPDQDVVELLKEDNAILSI</sequence>